<reference evidence="3 4" key="1">
    <citation type="submission" date="2012-10" db="EMBL/GenBank/DDBJ databases">
        <authorList>
            <person name="Zafar N."/>
            <person name="Inman J."/>
            <person name="Hall N."/>
            <person name="Lorenzi H."/>
            <person name="Caler E."/>
        </authorList>
    </citation>
    <scope>NUCLEOTIDE SEQUENCE [LARGE SCALE GENOMIC DNA]</scope>
    <source>
        <strain evidence="3 4">IP1</strain>
    </source>
</reference>
<evidence type="ECO:0000259" key="2">
    <source>
        <dbReference type="Pfam" id="PF07534"/>
    </source>
</evidence>
<dbReference type="EMBL" id="KB206169">
    <property type="protein sequence ID" value="ELP95006.1"/>
    <property type="molecule type" value="Genomic_DNA"/>
</dbReference>
<evidence type="ECO:0000313" key="3">
    <source>
        <dbReference type="EMBL" id="ELP95006.1"/>
    </source>
</evidence>
<evidence type="ECO:0000313" key="4">
    <source>
        <dbReference type="Proteomes" id="UP000014680"/>
    </source>
</evidence>
<protein>
    <recommendedName>
        <fullName evidence="2">TLDc domain-containing protein</fullName>
    </recommendedName>
</protein>
<organism evidence="3 4">
    <name type="scientific">Entamoeba invadens IP1</name>
    <dbReference type="NCBI Taxonomy" id="370355"/>
    <lineage>
        <taxon>Eukaryota</taxon>
        <taxon>Amoebozoa</taxon>
        <taxon>Evosea</taxon>
        <taxon>Archamoebae</taxon>
        <taxon>Mastigamoebida</taxon>
        <taxon>Entamoebidae</taxon>
        <taxon>Entamoeba</taxon>
    </lineage>
</organism>
<gene>
    <name evidence="3" type="ORF">EIN_252100</name>
</gene>
<evidence type="ECO:0000256" key="1">
    <source>
        <dbReference type="SAM" id="MobiDB-lite"/>
    </source>
</evidence>
<feature type="region of interest" description="Disordered" evidence="1">
    <location>
        <begin position="78"/>
        <end position="147"/>
    </location>
</feature>
<dbReference type="AlphaFoldDB" id="A0A0A1UEL0"/>
<accession>A0A0A1UEL0</accession>
<keyword evidence="4" id="KW-1185">Reference proteome</keyword>
<dbReference type="RefSeq" id="XP_004261777.1">
    <property type="nucleotide sequence ID" value="XM_004261729.1"/>
</dbReference>
<dbReference type="KEGG" id="eiv:EIN_252100"/>
<dbReference type="VEuPathDB" id="AmoebaDB:EIN_252100"/>
<sequence>MDTSSFIESILTFYTNQNEEEAKSLKAIRKTFEKAKKKDALTMDVVETIYNDLSTLFKHKKWTAENSEINLLGLKMKVDESHERSKPSKKKGVKRTTAPATTKAKKVDSNDSESSSEQSSSDDECKTLSHSTSEQSEQSSEEKSEAVDSEITKNCVKSLSRNLVEFPYVETFLTKLFEWTDLSKARIVFDSEKDAFDTFSNKAKNKANICFIFFDDQNNVFGAFSKFILKTAYNVDTFHDRKDTSHFIFTVSNGDDENIVKYTPFKDFAMSETDSSDDDDDACVLPGASVLLWEGDDFVLSFGNMSKGYADLSPIGGGLSYFSNLKAVYKNVENTMFDKD</sequence>
<feature type="non-terminal residue" evidence="3">
    <location>
        <position position="340"/>
    </location>
</feature>
<dbReference type="InterPro" id="IPR006571">
    <property type="entry name" value="TLDc_dom"/>
</dbReference>
<proteinExistence type="predicted"/>
<dbReference type="Proteomes" id="UP000014680">
    <property type="component" value="Unassembled WGS sequence"/>
</dbReference>
<dbReference type="GeneID" id="14893862"/>
<feature type="domain" description="TLDc" evidence="2">
    <location>
        <begin position="180"/>
        <end position="257"/>
    </location>
</feature>
<dbReference type="Pfam" id="PF07534">
    <property type="entry name" value="TLD"/>
    <property type="match status" value="1"/>
</dbReference>
<feature type="compositionally biased region" description="Low complexity" evidence="1">
    <location>
        <begin position="129"/>
        <end position="138"/>
    </location>
</feature>
<name>A0A0A1UEL0_ENTIV</name>